<dbReference type="Pfam" id="PF00254">
    <property type="entry name" value="FKBP_C"/>
    <property type="match status" value="1"/>
</dbReference>
<feature type="region of interest" description="Disordered" evidence="8">
    <location>
        <begin position="651"/>
        <end position="686"/>
    </location>
</feature>
<dbReference type="InterPro" id="IPR056598">
    <property type="entry name" value="FKBP-15_dom"/>
</dbReference>
<evidence type="ECO:0000256" key="8">
    <source>
        <dbReference type="SAM" id="MobiDB-lite"/>
    </source>
</evidence>
<dbReference type="SMART" id="SM00034">
    <property type="entry name" value="CLECT"/>
    <property type="match status" value="1"/>
</dbReference>
<feature type="region of interest" description="Disordered" evidence="8">
    <location>
        <begin position="1179"/>
        <end position="1202"/>
    </location>
</feature>
<accession>A0AAD1T3I2</accession>
<feature type="domain" description="C-type lectin" evidence="10">
    <location>
        <begin position="234"/>
        <end position="304"/>
    </location>
</feature>
<feature type="compositionally biased region" description="Basic and acidic residues" evidence="8">
    <location>
        <begin position="344"/>
        <end position="354"/>
    </location>
</feature>
<evidence type="ECO:0000256" key="3">
    <source>
        <dbReference type="ARBA" id="ARBA00022734"/>
    </source>
</evidence>
<dbReference type="SUPFAM" id="SSF56436">
    <property type="entry name" value="C-type lectin-like"/>
    <property type="match status" value="1"/>
</dbReference>
<evidence type="ECO:0000313" key="13">
    <source>
        <dbReference type="Proteomes" id="UP001295444"/>
    </source>
</evidence>
<organism evidence="12 13">
    <name type="scientific">Pelobates cultripes</name>
    <name type="common">Western spadefoot toad</name>
    <dbReference type="NCBI Taxonomy" id="61616"/>
    <lineage>
        <taxon>Eukaryota</taxon>
        <taxon>Metazoa</taxon>
        <taxon>Chordata</taxon>
        <taxon>Craniata</taxon>
        <taxon>Vertebrata</taxon>
        <taxon>Euteleostomi</taxon>
        <taxon>Amphibia</taxon>
        <taxon>Batrachia</taxon>
        <taxon>Anura</taxon>
        <taxon>Pelobatoidea</taxon>
        <taxon>Pelobatidae</taxon>
        <taxon>Pelobates</taxon>
    </lineage>
</organism>
<dbReference type="Pfam" id="PF23649">
    <property type="entry name" value="FKBP15"/>
    <property type="match status" value="1"/>
</dbReference>
<reference evidence="12" key="1">
    <citation type="submission" date="2022-03" db="EMBL/GenBank/DDBJ databases">
        <authorList>
            <person name="Alioto T."/>
            <person name="Alioto T."/>
            <person name="Gomez Garrido J."/>
        </authorList>
    </citation>
    <scope>NUCLEOTIDE SEQUENCE</scope>
</reference>
<dbReference type="PANTHER" id="PTHR44927">
    <property type="entry name" value="FK506-BINDING PROTEIN 15"/>
    <property type="match status" value="1"/>
</dbReference>
<dbReference type="SUPFAM" id="SSF54534">
    <property type="entry name" value="FKBP-like"/>
    <property type="match status" value="1"/>
</dbReference>
<dbReference type="PROSITE" id="PS50041">
    <property type="entry name" value="C_TYPE_LECTIN_2"/>
    <property type="match status" value="1"/>
</dbReference>
<dbReference type="GO" id="GO:0003755">
    <property type="term" value="F:peptidyl-prolyl cis-trans isomerase activity"/>
    <property type="evidence" value="ECO:0007669"/>
    <property type="project" value="UniProtKB-KW"/>
</dbReference>
<feature type="domain" description="PPIase FKBP-type" evidence="11">
    <location>
        <begin position="482"/>
        <end position="574"/>
    </location>
</feature>
<feature type="compositionally biased region" description="Pro residues" evidence="8">
    <location>
        <begin position="604"/>
        <end position="615"/>
    </location>
</feature>
<protein>
    <recommendedName>
        <fullName evidence="2 6">peptidylprolyl isomerase</fullName>
        <ecNumber evidence="2 6">5.2.1.8</ecNumber>
    </recommendedName>
</protein>
<dbReference type="GO" id="GO:0030426">
    <property type="term" value="C:growth cone"/>
    <property type="evidence" value="ECO:0007669"/>
    <property type="project" value="TreeGrafter"/>
</dbReference>
<feature type="compositionally biased region" description="Basic and acidic residues" evidence="8">
    <location>
        <begin position="1336"/>
        <end position="1351"/>
    </location>
</feature>
<evidence type="ECO:0000256" key="5">
    <source>
        <dbReference type="ARBA" id="ARBA00023235"/>
    </source>
</evidence>
<keyword evidence="9" id="KW-0472">Membrane</keyword>
<feature type="transmembrane region" description="Helical" evidence="9">
    <location>
        <begin position="78"/>
        <end position="101"/>
    </location>
</feature>
<evidence type="ECO:0000259" key="10">
    <source>
        <dbReference type="PROSITE" id="PS50041"/>
    </source>
</evidence>
<dbReference type="Gene3D" id="3.10.100.10">
    <property type="entry name" value="Mannose-Binding Protein A, subunit A"/>
    <property type="match status" value="1"/>
</dbReference>
<dbReference type="InterPro" id="IPR001179">
    <property type="entry name" value="PPIase_FKBP_dom"/>
</dbReference>
<dbReference type="Pfam" id="PF00059">
    <property type="entry name" value="Lectin_C"/>
    <property type="match status" value="1"/>
</dbReference>
<evidence type="ECO:0000256" key="7">
    <source>
        <dbReference type="SAM" id="Coils"/>
    </source>
</evidence>
<dbReference type="Gene3D" id="3.10.50.40">
    <property type="match status" value="1"/>
</dbReference>
<evidence type="ECO:0000256" key="6">
    <source>
        <dbReference type="PROSITE-ProRule" id="PRU00277"/>
    </source>
</evidence>
<sequence length="1471" mass="164608">MAHWDRGVSGRIAPSPVLGANRLNEAGAKWSKSSYADLNVLTPMEVSPRTQRLGAREIAKTKRIYLDCLRVDSHRIRLLVVMVFLVFLIFAVSVTLLSLYLQAAPYLKRIQKEKSELLLNISRWLEDLDKQRKLNSLIHENMTSVTQKHLSQLKVTLPQLLVKQAWSSQEIEQQGREYLNDQKNVTNLQDKFRRLIENYVLIPMGSPLLNNCMKISSEINRIDCPFCSAGWKLFGQSCYLVSSNTMRWQESAHWCRTHGGHLAVINSMEEQTFLQQMVTQTSWIGLSDRFQEGRWHWVDGTPYDAEPNDRYTGLFTEGKAGLSLWNGPDGEQTGQRVFPVHGPKAAEERSRGSRSEVPQTTRISELGPSTKRTLCHSCPRLQIHKRTVCEAGEYRILLYISQQQQVTAAKIHPGFVFMVQPNNYATFYDDQRQNWSVMFESETSAIDFSKQMCIAKCNSSPALESVLTQDLLPGEGQGADVGDLLEVAYTGWLYQNQGLGQMFDSNVQKEKMLRLKLGSGKVIKGWEEGMQGMKKGGRRLLIIPPALGYGSQGHPGRIPSNSTLIFEVEVKRIKLKDLASDRQSVGSRDSPVSITDSLSTEFLPQPPTSVPPHPGEPAVRTKSNSISEQLANPDAAKAKLISRMAKMGQPMLPFLAGSSTPGPDSSDSEIEDPNLQRLSPHPAVPLPVRPTPQIGHTTVASHLPASVPPQQAVSGLQAPSAALLPVASIHSQAFPSGTPPAPGFQPYSGLQYSYSQTPVTQLQPMASVYPPQLQQPSPFQGDITSFLMTEARQQSTEIRMSISKVIDKIDNLASKVDSLQKENPSGASHLLPGISTITMESSMIMNNIQRIMQENERLKQEVLEKSSRIEEQNVKIGELITRNQRFVEQSNLLMEQRNDSLQTTSENTQARVLHAVQEKAKVAEDLAAATGQLSKLQLEVTAYQKKEMDLRMQLAAALQDAEKHKTQLSSLQVQLIEVQESSEQTKSRAKMEKDGRRQLEVRLSALEEEVSDLKAEKRNLEKSLVERKKRSQQERQHAEEELEELRRTHQEEIENLRQLLKKTREQAASEQRSSAHEIDFERLSELEERAAQVQPLRDKCAKLQSHLSTLTEEYKRIRAKMEEQEPAADSTEEVKTIMNGVFQSLRREFELEETYSGRVVLGTIMNTIKATTLQLLNKQPVKEPAESGSEHEEEDTEETEVPRQVIVSEQEKPSSHVTVVLADEHRQRLEQREYADQSMEKTQSQGMHVVDNDLSKDKPSDTKPFPSVLVENESEVEVIQEVMDPSSALVHMVSSDMPESSSDSYIENEPGEGTGESLQEGKEINGIISSPVPEVLRQDLSNENKTIRKEALSVPSTVPETEIFKDGRQDGPPLLESDEDNSSPIPPTEDTSSSMSGIAAKGGPGQPQSKTHKTPLSLDDSDEEDLFKLASPRAQKLKQEDEEDEEVSLKGRPPPAPLFGDEDDDDDDLGW</sequence>
<feature type="region of interest" description="Disordered" evidence="8">
    <location>
        <begin position="342"/>
        <end position="362"/>
    </location>
</feature>
<feature type="compositionally biased region" description="Polar residues" evidence="8">
    <location>
        <begin position="581"/>
        <end position="602"/>
    </location>
</feature>
<dbReference type="EMBL" id="OW240920">
    <property type="protein sequence ID" value="CAH2316931.1"/>
    <property type="molecule type" value="Genomic_DNA"/>
</dbReference>
<feature type="coiled-coil region" evidence="7">
    <location>
        <begin position="802"/>
        <end position="875"/>
    </location>
</feature>
<name>A0AAD1T3I2_PELCU</name>
<feature type="compositionally biased region" description="Acidic residues" evidence="8">
    <location>
        <begin position="1460"/>
        <end position="1471"/>
    </location>
</feature>
<evidence type="ECO:0000256" key="4">
    <source>
        <dbReference type="ARBA" id="ARBA00023110"/>
    </source>
</evidence>
<keyword evidence="5 6" id="KW-0413">Isomerase</keyword>
<feature type="compositionally biased region" description="Basic and acidic residues" evidence="8">
    <location>
        <begin position="1180"/>
        <end position="1190"/>
    </location>
</feature>
<comment type="catalytic activity">
    <reaction evidence="1 6">
        <text>[protein]-peptidylproline (omega=180) = [protein]-peptidylproline (omega=0)</text>
        <dbReference type="Rhea" id="RHEA:16237"/>
        <dbReference type="Rhea" id="RHEA-COMP:10747"/>
        <dbReference type="Rhea" id="RHEA-COMP:10748"/>
        <dbReference type="ChEBI" id="CHEBI:83833"/>
        <dbReference type="ChEBI" id="CHEBI:83834"/>
        <dbReference type="EC" id="5.2.1.8"/>
    </reaction>
</comment>
<keyword evidence="9" id="KW-0812">Transmembrane</keyword>
<dbReference type="InterPro" id="IPR033989">
    <property type="entry name" value="CD209-like_CTLD"/>
</dbReference>
<proteinExistence type="predicted"/>
<dbReference type="InterPro" id="IPR016187">
    <property type="entry name" value="CTDL_fold"/>
</dbReference>
<feature type="region of interest" description="Disordered" evidence="8">
    <location>
        <begin position="1294"/>
        <end position="1471"/>
    </location>
</feature>
<evidence type="ECO:0000256" key="1">
    <source>
        <dbReference type="ARBA" id="ARBA00000971"/>
    </source>
</evidence>
<keyword evidence="3" id="KW-0430">Lectin</keyword>
<feature type="compositionally biased region" description="Polar residues" evidence="8">
    <location>
        <begin position="621"/>
        <end position="630"/>
    </location>
</feature>
<evidence type="ECO:0000259" key="11">
    <source>
        <dbReference type="PROSITE" id="PS50059"/>
    </source>
</evidence>
<feature type="compositionally biased region" description="Low complexity" evidence="8">
    <location>
        <begin position="1294"/>
        <end position="1304"/>
    </location>
</feature>
<evidence type="ECO:0000313" key="12">
    <source>
        <dbReference type="EMBL" id="CAH2316931.1"/>
    </source>
</evidence>
<gene>
    <name evidence="12" type="ORF">PECUL_23A024548</name>
</gene>
<dbReference type="InterPro" id="IPR001304">
    <property type="entry name" value="C-type_lectin-like"/>
</dbReference>
<dbReference type="PROSITE" id="PS50059">
    <property type="entry name" value="FKBP_PPIASE"/>
    <property type="match status" value="1"/>
</dbReference>
<dbReference type="InterPro" id="IPR016186">
    <property type="entry name" value="C-type_lectin-like/link_sf"/>
</dbReference>
<keyword evidence="4 6" id="KW-0697">Rotamase</keyword>
<keyword evidence="9" id="KW-1133">Transmembrane helix</keyword>
<dbReference type="PANTHER" id="PTHR44927:SF1">
    <property type="entry name" value="FK506-BINDING PROTEIN 15"/>
    <property type="match status" value="1"/>
</dbReference>
<dbReference type="EC" id="5.2.1.8" evidence="2 6"/>
<dbReference type="Proteomes" id="UP001295444">
    <property type="component" value="Chromosome 09"/>
</dbReference>
<keyword evidence="13" id="KW-1185">Reference proteome</keyword>
<dbReference type="GO" id="GO:0030246">
    <property type="term" value="F:carbohydrate binding"/>
    <property type="evidence" value="ECO:0007669"/>
    <property type="project" value="UniProtKB-KW"/>
</dbReference>
<feature type="region of interest" description="Disordered" evidence="8">
    <location>
        <begin position="1024"/>
        <end position="1046"/>
    </location>
</feature>
<evidence type="ECO:0000256" key="9">
    <source>
        <dbReference type="SAM" id="Phobius"/>
    </source>
</evidence>
<feature type="region of interest" description="Disordered" evidence="8">
    <location>
        <begin position="579"/>
        <end position="631"/>
    </location>
</feature>
<evidence type="ECO:0000256" key="2">
    <source>
        <dbReference type="ARBA" id="ARBA00013194"/>
    </source>
</evidence>
<dbReference type="CDD" id="cd03590">
    <property type="entry name" value="CLECT_DC-SIGN_like"/>
    <property type="match status" value="1"/>
</dbReference>
<dbReference type="FunFam" id="3.10.50.40:FF:000006">
    <property type="entry name" value="Peptidyl-prolyl cis-trans isomerase"/>
    <property type="match status" value="1"/>
</dbReference>
<keyword evidence="7" id="KW-0175">Coiled coil</keyword>
<dbReference type="InterPro" id="IPR046357">
    <property type="entry name" value="PPIase_dom_sf"/>
</dbReference>